<evidence type="ECO:0000256" key="8">
    <source>
        <dbReference type="SAM" id="Phobius"/>
    </source>
</evidence>
<proteinExistence type="predicted"/>
<feature type="transmembrane region" description="Helical" evidence="8">
    <location>
        <begin position="77"/>
        <end position="99"/>
    </location>
</feature>
<evidence type="ECO:0000256" key="5">
    <source>
        <dbReference type="ARBA" id="ARBA00023065"/>
    </source>
</evidence>
<organism evidence="9 10">
    <name type="scientific">Cutaneotrichosporon oleaginosum</name>
    <dbReference type="NCBI Taxonomy" id="879819"/>
    <lineage>
        <taxon>Eukaryota</taxon>
        <taxon>Fungi</taxon>
        <taxon>Dikarya</taxon>
        <taxon>Basidiomycota</taxon>
        <taxon>Agaricomycotina</taxon>
        <taxon>Tremellomycetes</taxon>
        <taxon>Trichosporonales</taxon>
        <taxon>Trichosporonaceae</taxon>
        <taxon>Cutaneotrichosporon</taxon>
    </lineage>
</organism>
<dbReference type="EMBL" id="KQ087186">
    <property type="protein sequence ID" value="KLT44479.1"/>
    <property type="molecule type" value="Genomic_DNA"/>
</dbReference>
<keyword evidence="6 8" id="KW-0472">Membrane</keyword>
<dbReference type="PANTHER" id="PTHR33281">
    <property type="entry name" value="UPF0187 PROTEIN YNEE"/>
    <property type="match status" value="1"/>
</dbReference>
<dbReference type="GeneID" id="28986330"/>
<gene>
    <name evidence="9" type="ORF">CC85DRAFT_307100</name>
</gene>
<feature type="region of interest" description="Disordered" evidence="7">
    <location>
        <begin position="228"/>
        <end position="332"/>
    </location>
</feature>
<keyword evidence="10" id="KW-1185">Reference proteome</keyword>
<evidence type="ECO:0000313" key="9">
    <source>
        <dbReference type="EMBL" id="KLT44479.1"/>
    </source>
</evidence>
<dbReference type="GO" id="GO:0016020">
    <property type="term" value="C:membrane"/>
    <property type="evidence" value="ECO:0007669"/>
    <property type="project" value="UniProtKB-SubCell"/>
</dbReference>
<comment type="subcellular location">
    <subcellularLocation>
        <location evidence="1">Membrane</location>
        <topology evidence="1">Multi-pass membrane protein</topology>
    </subcellularLocation>
</comment>
<name>A0A0J1B9G6_9TREE</name>
<sequence length="533" mass="59001">MSSIAGDNTPVPSGMPRGKRPAPPPLKTKSSMSWDMRPRHTLTSLLRMQTQEDSKPRVSKISWLDDVMVYSSSILPVVLRPVIFFTAWSAVVAVASIVYGKDLALTNNVVPLLSVVVGLLLVFRNSSAYERYAEGRKDFTALISCARNLSRAVWINVVPPPDRPLSRLERHQLTHKKKEIIRLILGFVFATKHYLRSEGGAEHADLQGLLPKSLARFVWEGPTDECEEVLDDDAPSTSCTPPVLSPRSYSTTALQERGDEERVVGLSLAPPSSPTRVKSNSFSFPPPSPVEVRPNRPRPVRRPTAVRVRPTITEKTSTSSSGNSSANERTPLIKSGVRSDLRRTHQDVETQTSSLKTAHRDKLGRMVEVGLPLVIAHEISRSLFRFRRNGNLESIGPAGFNSMSTSVQNMVDQLGSMERIQTPLPYVFTSHLKQCVTIYLLCLPFVLVDVLGWKTIFIVATTAFTLCGVEGIAAQVEMPFGTDPSDLNLDLFCTELLCECEAVLERLPEGDEDDEITFVRSPTQIVQDELDGE</sequence>
<evidence type="ECO:0000256" key="6">
    <source>
        <dbReference type="ARBA" id="ARBA00023136"/>
    </source>
</evidence>
<dbReference type="PANTHER" id="PTHR33281:SF21">
    <property type="entry name" value="MEMBRANE PROTEIN"/>
    <property type="match status" value="1"/>
</dbReference>
<dbReference type="OrthoDB" id="1368at2759"/>
<dbReference type="AlphaFoldDB" id="A0A0J1B9G6"/>
<feature type="compositionally biased region" description="Low complexity" evidence="7">
    <location>
        <begin position="302"/>
        <end position="325"/>
    </location>
</feature>
<evidence type="ECO:0000256" key="4">
    <source>
        <dbReference type="ARBA" id="ARBA00022989"/>
    </source>
</evidence>
<dbReference type="Proteomes" id="UP000053611">
    <property type="component" value="Unassembled WGS sequence"/>
</dbReference>
<dbReference type="InterPro" id="IPR044669">
    <property type="entry name" value="YneE/VCCN1/2-like"/>
</dbReference>
<dbReference type="STRING" id="879819.A0A0J1B9G6"/>
<dbReference type="RefSeq" id="XP_018280970.1">
    <property type="nucleotide sequence ID" value="XM_018425727.1"/>
</dbReference>
<feature type="compositionally biased region" description="Polar residues" evidence="7">
    <location>
        <begin position="274"/>
        <end position="283"/>
    </location>
</feature>
<keyword evidence="2" id="KW-0813">Transport</keyword>
<keyword evidence="5" id="KW-0406">Ion transport</keyword>
<protein>
    <submittedName>
        <fullName evidence="9">UPF0187-domain-containing protein</fullName>
    </submittedName>
</protein>
<reference evidence="9 10" key="1">
    <citation type="submission" date="2015-03" db="EMBL/GenBank/DDBJ databases">
        <title>Genomics and transcriptomics of the oil-accumulating basidiomycete yeast T. oleaginosus allow insights into substrate utilization and the diverse evolutionary trajectories of mating systems in fungi.</title>
        <authorList>
            <consortium name="DOE Joint Genome Institute"/>
            <person name="Kourist R."/>
            <person name="Kracht O."/>
            <person name="Bracharz F."/>
            <person name="Lipzen A."/>
            <person name="Nolan M."/>
            <person name="Ohm R."/>
            <person name="Grigoriev I."/>
            <person name="Sun S."/>
            <person name="Heitman J."/>
            <person name="Bruck T."/>
            <person name="Nowrousian M."/>
        </authorList>
    </citation>
    <scope>NUCLEOTIDE SEQUENCE [LARGE SCALE GENOMIC DNA]</scope>
    <source>
        <strain evidence="9 10">IBC0246</strain>
    </source>
</reference>
<evidence type="ECO:0000256" key="3">
    <source>
        <dbReference type="ARBA" id="ARBA00022692"/>
    </source>
</evidence>
<dbReference type="GO" id="GO:0005254">
    <property type="term" value="F:chloride channel activity"/>
    <property type="evidence" value="ECO:0007669"/>
    <property type="project" value="InterPro"/>
</dbReference>
<evidence type="ECO:0000256" key="2">
    <source>
        <dbReference type="ARBA" id="ARBA00022448"/>
    </source>
</evidence>
<evidence type="ECO:0000313" key="10">
    <source>
        <dbReference type="Proteomes" id="UP000053611"/>
    </source>
</evidence>
<accession>A0A0J1B9G6</accession>
<evidence type="ECO:0000256" key="1">
    <source>
        <dbReference type="ARBA" id="ARBA00004141"/>
    </source>
</evidence>
<keyword evidence="4 8" id="KW-1133">Transmembrane helix</keyword>
<keyword evidence="3 8" id="KW-0812">Transmembrane</keyword>
<dbReference type="Pfam" id="PF25539">
    <property type="entry name" value="Bestrophin_2"/>
    <property type="match status" value="2"/>
</dbReference>
<evidence type="ECO:0000256" key="7">
    <source>
        <dbReference type="SAM" id="MobiDB-lite"/>
    </source>
</evidence>
<feature type="region of interest" description="Disordered" evidence="7">
    <location>
        <begin position="1"/>
        <end position="33"/>
    </location>
</feature>
<feature type="transmembrane region" description="Helical" evidence="8">
    <location>
        <begin position="105"/>
        <end position="123"/>
    </location>
</feature>